<dbReference type="SUPFAM" id="SSF50249">
    <property type="entry name" value="Nucleic acid-binding proteins"/>
    <property type="match status" value="1"/>
</dbReference>
<dbReference type="NCBIfam" id="TIGR00621">
    <property type="entry name" value="ssb"/>
    <property type="match status" value="1"/>
</dbReference>
<dbReference type="GO" id="GO:0009295">
    <property type="term" value="C:nucleoid"/>
    <property type="evidence" value="ECO:0007669"/>
    <property type="project" value="TreeGrafter"/>
</dbReference>
<dbReference type="PANTHER" id="PTHR10302:SF27">
    <property type="entry name" value="SINGLE-STRANDED DNA-BINDING PROTEIN"/>
    <property type="match status" value="1"/>
</dbReference>
<evidence type="ECO:0000256" key="4">
    <source>
        <dbReference type="SAM" id="MobiDB-lite"/>
    </source>
</evidence>
<dbReference type="InterPro" id="IPR011344">
    <property type="entry name" value="ssDNA-bd"/>
</dbReference>
<dbReference type="CDD" id="cd04496">
    <property type="entry name" value="SSB_OBF"/>
    <property type="match status" value="1"/>
</dbReference>
<sequence>MRSLNKVMLIGNLGNDPEIRHTPGGAAVATFRMATTWTFTDQGGNRQERTEWHRIVAWRKLAEICQQYLRKGRQVYIEGRLQTREWEDKQSGQRRWTTEVVAEEMIMLGGRGEGGQREEARVPAYAEERASGSTGSRGADEADGGYTPDSSLDPVGEDEDLPF</sequence>
<dbReference type="Pfam" id="PF00436">
    <property type="entry name" value="SSB"/>
    <property type="match status" value="1"/>
</dbReference>
<reference evidence="5" key="1">
    <citation type="submission" date="2019-03" db="EMBL/GenBank/DDBJ databases">
        <title>Lake Tanganyika Metagenome-Assembled Genomes (MAGs).</title>
        <authorList>
            <person name="Tran P."/>
        </authorList>
    </citation>
    <scope>NUCLEOTIDE SEQUENCE</scope>
    <source>
        <strain evidence="5">M_DeepCast_400m_m2_100</strain>
    </source>
</reference>
<organism evidence="5 6">
    <name type="scientific">Eiseniibacteriota bacterium</name>
    <dbReference type="NCBI Taxonomy" id="2212470"/>
    <lineage>
        <taxon>Bacteria</taxon>
        <taxon>Candidatus Eiseniibacteriota</taxon>
    </lineage>
</organism>
<dbReference type="Gene3D" id="2.40.50.140">
    <property type="entry name" value="Nucleic acid-binding proteins"/>
    <property type="match status" value="1"/>
</dbReference>
<comment type="function">
    <text evidence="2">Plays an important role in DNA replication, recombination and repair. Binds to ssDNA and to an array of partner proteins to recruit them to their sites of action during DNA metabolism.</text>
</comment>
<dbReference type="InterPro" id="IPR000424">
    <property type="entry name" value="Primosome_PriB/ssb"/>
</dbReference>
<dbReference type="InterPro" id="IPR012340">
    <property type="entry name" value="NA-bd_OB-fold"/>
</dbReference>
<feature type="compositionally biased region" description="Basic and acidic residues" evidence="4">
    <location>
        <begin position="114"/>
        <end position="130"/>
    </location>
</feature>
<name>A0A938BRA9_UNCEI</name>
<evidence type="ECO:0000313" key="6">
    <source>
        <dbReference type="Proteomes" id="UP000748308"/>
    </source>
</evidence>
<dbReference type="PROSITE" id="PS50935">
    <property type="entry name" value="SSB"/>
    <property type="match status" value="1"/>
</dbReference>
<keyword evidence="2" id="KW-0235">DNA replication</keyword>
<feature type="short sequence motif" description="Important for interaction with partner proteins" evidence="2">
    <location>
        <begin position="158"/>
        <end position="163"/>
    </location>
</feature>
<keyword evidence="2" id="KW-0227">DNA damage</keyword>
<evidence type="ECO:0000256" key="1">
    <source>
        <dbReference type="ARBA" id="ARBA00023125"/>
    </source>
</evidence>
<comment type="caution">
    <text evidence="2">Lacks conserved residue(s) required for the propagation of feature annotation.</text>
</comment>
<keyword evidence="2" id="KW-0233">DNA recombination</keyword>
<comment type="subunit">
    <text evidence="2">Homotetramer.</text>
</comment>
<dbReference type="HAMAP" id="MF_00984">
    <property type="entry name" value="SSB"/>
    <property type="match status" value="1"/>
</dbReference>
<accession>A0A938BRA9</accession>
<keyword evidence="1 2" id="KW-0238">DNA-binding</keyword>
<evidence type="ECO:0000256" key="3">
    <source>
        <dbReference type="RuleBase" id="RU000524"/>
    </source>
</evidence>
<dbReference type="AlphaFoldDB" id="A0A938BRA9"/>
<dbReference type="GO" id="GO:0003697">
    <property type="term" value="F:single-stranded DNA binding"/>
    <property type="evidence" value="ECO:0007669"/>
    <property type="project" value="UniProtKB-UniRule"/>
</dbReference>
<dbReference type="EMBL" id="VGIY01000264">
    <property type="protein sequence ID" value="MBM3318107.1"/>
    <property type="molecule type" value="Genomic_DNA"/>
</dbReference>
<dbReference type="GO" id="GO:0006310">
    <property type="term" value="P:DNA recombination"/>
    <property type="evidence" value="ECO:0007669"/>
    <property type="project" value="UniProtKB-UniRule"/>
</dbReference>
<gene>
    <name evidence="5" type="ORF">FJY75_09685</name>
</gene>
<dbReference type="Proteomes" id="UP000748308">
    <property type="component" value="Unassembled WGS sequence"/>
</dbReference>
<keyword evidence="2" id="KW-0234">DNA repair</keyword>
<dbReference type="PANTHER" id="PTHR10302">
    <property type="entry name" value="SINGLE-STRANDED DNA-BINDING PROTEIN"/>
    <property type="match status" value="1"/>
</dbReference>
<proteinExistence type="inferred from homology"/>
<comment type="caution">
    <text evidence="5">The sequence shown here is derived from an EMBL/GenBank/DDBJ whole genome shotgun (WGS) entry which is preliminary data.</text>
</comment>
<feature type="region of interest" description="Disordered" evidence="4">
    <location>
        <begin position="107"/>
        <end position="163"/>
    </location>
</feature>
<evidence type="ECO:0000313" key="5">
    <source>
        <dbReference type="EMBL" id="MBM3318107.1"/>
    </source>
</evidence>
<dbReference type="GO" id="GO:0006260">
    <property type="term" value="P:DNA replication"/>
    <property type="evidence" value="ECO:0007669"/>
    <property type="project" value="UniProtKB-UniRule"/>
</dbReference>
<dbReference type="GO" id="GO:0006281">
    <property type="term" value="P:DNA repair"/>
    <property type="evidence" value="ECO:0007669"/>
    <property type="project" value="UniProtKB-UniRule"/>
</dbReference>
<evidence type="ECO:0000256" key="2">
    <source>
        <dbReference type="HAMAP-Rule" id="MF_00984"/>
    </source>
</evidence>
<protein>
    <recommendedName>
        <fullName evidence="2 3">Single-stranded DNA-binding protein</fullName>
        <shortName evidence="2">SSB</shortName>
    </recommendedName>
</protein>